<keyword evidence="2" id="KW-1185">Reference proteome</keyword>
<sequence length="330" mass="38531">MAQKEILKTVKLCDSQGNLNNSAIGWSKNPVHKINLKGSPFRKKRWNYWAINNSNLSLTIAITTFEYASVGFIYLMDYKNNEFYEDKEVIPGSMNVYLPDSLLGTNSFNGKKITIEMLHKNKEVIINASSKKFKSEFFIEYPENYESLNVVIPWNEKRFQYTSKQNCLPVEGALYTNNQTIIFEKNSSLASLDFGRGKWPYETFWNWATFSTYISKNKIGINFGAKWTDGTGMNENAITYNDKIYKINEDIKFIYDKKNLMANWTLKNSNESINLKFTPLYIRKDRTKALFIKSKFDQIFGYFNGYVQINDKKINITKTYGCVEEHKAKW</sequence>
<dbReference type="RefSeq" id="WP_158274838.1">
    <property type="nucleotide sequence ID" value="NZ_JAMHJO010000009.1"/>
</dbReference>
<reference evidence="1 2" key="1">
    <citation type="submission" date="2018-05" db="EMBL/GenBank/DDBJ databases">
        <title>Genomic Encyclopedia of Type Strains, Phase IV (KMG-IV): sequencing the most valuable type-strain genomes for metagenomic binning, comparative biology and taxonomic classification.</title>
        <authorList>
            <person name="Goeker M."/>
        </authorList>
    </citation>
    <scope>NUCLEOTIDE SEQUENCE [LARGE SCALE GENOMIC DNA]</scope>
    <source>
        <strain evidence="1 2">DSM 24906</strain>
    </source>
</reference>
<protein>
    <submittedName>
        <fullName evidence="1">Uncharacterized protein DUF2804</fullName>
    </submittedName>
</protein>
<proteinExistence type="predicted"/>
<comment type="caution">
    <text evidence="1">The sequence shown here is derived from an EMBL/GenBank/DDBJ whole genome shotgun (WGS) entry which is preliminary data.</text>
</comment>
<dbReference type="PANTHER" id="PTHR35868">
    <property type="entry name" value="DUF2804 DOMAIN-CONTAINING PROTEIN-RELATED"/>
    <property type="match status" value="1"/>
</dbReference>
<dbReference type="AlphaFoldDB" id="A0AA45HIL9"/>
<dbReference type="Proteomes" id="UP000245921">
    <property type="component" value="Unassembled WGS sequence"/>
</dbReference>
<name>A0AA45HIL9_9BACT</name>
<dbReference type="InterPro" id="IPR021243">
    <property type="entry name" value="DUF2804"/>
</dbReference>
<evidence type="ECO:0000313" key="1">
    <source>
        <dbReference type="EMBL" id="PWJ92171.1"/>
    </source>
</evidence>
<dbReference type="Pfam" id="PF10974">
    <property type="entry name" value="DUF2804"/>
    <property type="match status" value="1"/>
</dbReference>
<dbReference type="EMBL" id="QGGI01000009">
    <property type="protein sequence ID" value="PWJ92171.1"/>
    <property type="molecule type" value="Genomic_DNA"/>
</dbReference>
<gene>
    <name evidence="1" type="ORF">C7380_10954</name>
</gene>
<organism evidence="1 2">
    <name type="scientific">Oceanotoga teriensis</name>
    <dbReference type="NCBI Taxonomy" id="515440"/>
    <lineage>
        <taxon>Bacteria</taxon>
        <taxon>Thermotogati</taxon>
        <taxon>Thermotogota</taxon>
        <taxon>Thermotogae</taxon>
        <taxon>Petrotogales</taxon>
        <taxon>Petrotogaceae</taxon>
        <taxon>Oceanotoga</taxon>
    </lineage>
</organism>
<dbReference type="PANTHER" id="PTHR35868:SF3">
    <property type="entry name" value="DUF2804 DOMAIN-CONTAINING PROTEIN"/>
    <property type="match status" value="1"/>
</dbReference>
<evidence type="ECO:0000313" key="2">
    <source>
        <dbReference type="Proteomes" id="UP000245921"/>
    </source>
</evidence>
<accession>A0AA45HIL9</accession>